<accession>A0A914QA50</accession>
<evidence type="ECO:0000313" key="6">
    <source>
        <dbReference type="Proteomes" id="UP000887578"/>
    </source>
</evidence>
<dbReference type="InterPro" id="IPR002058">
    <property type="entry name" value="PAP_assoc"/>
</dbReference>
<dbReference type="Gene3D" id="1.10.1410.10">
    <property type="match status" value="1"/>
</dbReference>
<comment type="similarity">
    <text evidence="4">Belongs to the DNA polymerase type-B-like family. GLD2 subfamily.</text>
</comment>
<keyword evidence="2" id="KW-0479">Metal-binding</keyword>
<dbReference type="GO" id="GO:1990817">
    <property type="term" value="F:poly(A) RNA polymerase activity"/>
    <property type="evidence" value="ECO:0007669"/>
    <property type="project" value="TreeGrafter"/>
</dbReference>
<dbReference type="GO" id="GO:0046872">
    <property type="term" value="F:metal ion binding"/>
    <property type="evidence" value="ECO:0007669"/>
    <property type="project" value="UniProtKB-KW"/>
</dbReference>
<dbReference type="AlphaFoldDB" id="A0A914QA50"/>
<name>A0A914QA50_9BILA</name>
<keyword evidence="3" id="KW-0460">Magnesium</keyword>
<evidence type="ECO:0000256" key="3">
    <source>
        <dbReference type="ARBA" id="ARBA00022842"/>
    </source>
</evidence>
<evidence type="ECO:0000256" key="2">
    <source>
        <dbReference type="ARBA" id="ARBA00022723"/>
    </source>
</evidence>
<organism evidence="6 7">
    <name type="scientific">Panagrolaimus davidi</name>
    <dbReference type="NCBI Taxonomy" id="227884"/>
    <lineage>
        <taxon>Eukaryota</taxon>
        <taxon>Metazoa</taxon>
        <taxon>Ecdysozoa</taxon>
        <taxon>Nematoda</taxon>
        <taxon>Chromadorea</taxon>
        <taxon>Rhabditida</taxon>
        <taxon>Tylenchina</taxon>
        <taxon>Panagrolaimomorpha</taxon>
        <taxon>Panagrolaimoidea</taxon>
        <taxon>Panagrolaimidae</taxon>
        <taxon>Panagrolaimus</taxon>
    </lineage>
</organism>
<dbReference type="PANTHER" id="PTHR12271:SF40">
    <property type="entry name" value="POLY(A) RNA POLYMERASE GLD2"/>
    <property type="match status" value="1"/>
</dbReference>
<evidence type="ECO:0000256" key="4">
    <source>
        <dbReference type="ARBA" id="ARBA00038491"/>
    </source>
</evidence>
<keyword evidence="6" id="KW-1185">Reference proteome</keyword>
<dbReference type="SUPFAM" id="SSF81631">
    <property type="entry name" value="PAP/OAS1 substrate-binding domain"/>
    <property type="match status" value="1"/>
</dbReference>
<proteinExistence type="inferred from homology"/>
<dbReference type="Pfam" id="PF03828">
    <property type="entry name" value="PAP_assoc"/>
    <property type="match status" value="1"/>
</dbReference>
<sequence length="85" mass="9798">MVLHFIQCGVSPPILPNLNALRLDLFDGNLNLHEIGKYYDLGLNTKMHKNETPIGDLLIGFFHYYAMFNYQHEGIVLRMGCVFLK</sequence>
<dbReference type="GO" id="GO:0031123">
    <property type="term" value="P:RNA 3'-end processing"/>
    <property type="evidence" value="ECO:0007669"/>
    <property type="project" value="TreeGrafter"/>
</dbReference>
<reference evidence="7" key="1">
    <citation type="submission" date="2022-11" db="UniProtKB">
        <authorList>
            <consortium name="WormBaseParasite"/>
        </authorList>
    </citation>
    <scope>IDENTIFICATION</scope>
</reference>
<evidence type="ECO:0000313" key="7">
    <source>
        <dbReference type="WBParaSite" id="PDA_v2.g28401.t1"/>
    </source>
</evidence>
<evidence type="ECO:0000256" key="1">
    <source>
        <dbReference type="ARBA" id="ARBA00022679"/>
    </source>
</evidence>
<keyword evidence="1" id="KW-0808">Transferase</keyword>
<feature type="domain" description="PAP-associated" evidence="5">
    <location>
        <begin position="54"/>
        <end position="85"/>
    </location>
</feature>
<protein>
    <submittedName>
        <fullName evidence="7">PAP-associated domain-containing protein</fullName>
    </submittedName>
</protein>
<dbReference type="WBParaSite" id="PDA_v2.g28401.t1">
    <property type="protein sequence ID" value="PDA_v2.g28401.t1"/>
    <property type="gene ID" value="PDA_v2.g28401"/>
</dbReference>
<evidence type="ECO:0000259" key="5">
    <source>
        <dbReference type="Pfam" id="PF03828"/>
    </source>
</evidence>
<dbReference type="Proteomes" id="UP000887578">
    <property type="component" value="Unplaced"/>
</dbReference>
<dbReference type="PANTHER" id="PTHR12271">
    <property type="entry name" value="POLY A POLYMERASE CID PAP -RELATED"/>
    <property type="match status" value="1"/>
</dbReference>